<dbReference type="PANTHER" id="PTHR43073">
    <property type="entry name" value="DIHYDROPYRIMIDINE DEHYDROGENASE [NADP(+)]"/>
    <property type="match status" value="1"/>
</dbReference>
<dbReference type="GO" id="GO:0046872">
    <property type="term" value="F:metal ion binding"/>
    <property type="evidence" value="ECO:0007669"/>
    <property type="project" value="UniProtKB-KW"/>
</dbReference>
<evidence type="ECO:0000256" key="5">
    <source>
        <dbReference type="ARBA" id="ARBA00023014"/>
    </source>
</evidence>
<dbReference type="SUPFAM" id="SSF54862">
    <property type="entry name" value="4Fe-4S ferredoxins"/>
    <property type="match status" value="1"/>
</dbReference>
<dbReference type="PANTHER" id="PTHR43073:SF2">
    <property type="entry name" value="DIHYDROPYRIMIDINE DEHYDROGENASE [NADP(+)]"/>
    <property type="match status" value="1"/>
</dbReference>
<dbReference type="Proteomes" id="UP000030905">
    <property type="component" value="Chromosome"/>
</dbReference>
<evidence type="ECO:0000256" key="8">
    <source>
        <dbReference type="ARBA" id="ARBA00047685"/>
    </source>
</evidence>
<evidence type="ECO:0000259" key="13">
    <source>
        <dbReference type="PROSITE" id="PS51379"/>
    </source>
</evidence>
<reference evidence="15 16" key="3">
    <citation type="journal article" name="Genome Announc.">
        <title>Improved Draft Genome Sequence of Clostridium pasteurianum Strain ATCC 6013 (DSM 525) Using a Hybrid Next-Generation Sequencing Approach.</title>
        <authorList>
            <person name="Pyne M.E."/>
            <person name="Utturkar S."/>
            <person name="Brown S.D."/>
            <person name="Moo-Young M."/>
            <person name="Chung D.A."/>
            <person name="Chou C.P."/>
        </authorList>
    </citation>
    <scope>NUCLEOTIDE SEQUENCE [LARGE SCALE GENOMIC DNA]</scope>
    <source>
        <strain evidence="15 16">ATCC 6013</strain>
    </source>
</reference>
<evidence type="ECO:0000256" key="7">
    <source>
        <dbReference type="ARBA" id="ARBA00032722"/>
    </source>
</evidence>
<dbReference type="EMBL" id="JPGY02000001">
    <property type="protein sequence ID" value="KRU13570.1"/>
    <property type="molecule type" value="Genomic_DNA"/>
</dbReference>
<dbReference type="GO" id="GO:0004159">
    <property type="term" value="F:dihydropyrimidine dehydrogenase (NAD+) activity"/>
    <property type="evidence" value="ECO:0007669"/>
    <property type="project" value="UniProtKB-EC"/>
</dbReference>
<dbReference type="GO" id="GO:0005737">
    <property type="term" value="C:cytoplasm"/>
    <property type="evidence" value="ECO:0007669"/>
    <property type="project" value="InterPro"/>
</dbReference>
<evidence type="ECO:0000313" key="16">
    <source>
        <dbReference type="Proteomes" id="UP000028042"/>
    </source>
</evidence>
<dbReference type="GO" id="GO:0050661">
    <property type="term" value="F:NADP binding"/>
    <property type="evidence" value="ECO:0007669"/>
    <property type="project" value="TreeGrafter"/>
</dbReference>
<evidence type="ECO:0000313" key="17">
    <source>
        <dbReference type="Proteomes" id="UP000030905"/>
    </source>
</evidence>
<dbReference type="Gene3D" id="3.20.20.70">
    <property type="entry name" value="Aldolase class I"/>
    <property type="match status" value="1"/>
</dbReference>
<comment type="catalytic activity">
    <reaction evidence="8">
        <text>5,6-dihydrothymine + NAD(+) = thymine + NADH + H(+)</text>
        <dbReference type="Rhea" id="RHEA:28791"/>
        <dbReference type="ChEBI" id="CHEBI:15378"/>
        <dbReference type="ChEBI" id="CHEBI:17821"/>
        <dbReference type="ChEBI" id="CHEBI:27468"/>
        <dbReference type="ChEBI" id="CHEBI:57540"/>
        <dbReference type="ChEBI" id="CHEBI:57945"/>
        <dbReference type="EC" id="1.3.1.1"/>
    </reaction>
</comment>
<dbReference type="EMBL" id="CP009268">
    <property type="protein sequence ID" value="AJA50418.1"/>
    <property type="molecule type" value="Genomic_DNA"/>
</dbReference>
<dbReference type="InterPro" id="IPR013785">
    <property type="entry name" value="Aldolase_TIM"/>
</dbReference>
<dbReference type="Pfam" id="PF14697">
    <property type="entry name" value="Fer4_21"/>
    <property type="match status" value="1"/>
</dbReference>
<dbReference type="InterPro" id="IPR017896">
    <property type="entry name" value="4Fe4S_Fe-S-bd"/>
</dbReference>
<dbReference type="InterPro" id="IPR023359">
    <property type="entry name" value="Dihydro_DH_chainA_dom2"/>
</dbReference>
<dbReference type="eggNOG" id="COG1149">
    <property type="taxonomic scope" value="Bacteria"/>
</dbReference>
<proteinExistence type="inferred from homology"/>
<dbReference type="AlphaFoldDB" id="A0A0H3J664"/>
<keyword evidence="4" id="KW-0408">Iron</keyword>
<dbReference type="PROSITE" id="PS00198">
    <property type="entry name" value="4FE4S_FER_1"/>
    <property type="match status" value="1"/>
</dbReference>
<dbReference type="GO" id="GO:0006212">
    <property type="term" value="P:uracil catabolic process"/>
    <property type="evidence" value="ECO:0007669"/>
    <property type="project" value="TreeGrafter"/>
</dbReference>
<reference evidence="14 17" key="1">
    <citation type="journal article" date="2015" name="Genome Announc.">
        <title>Complete Genome Sequence of the Nitrogen-Fixing and Solvent-Producing Clostridium pasteurianum DSM 525.</title>
        <authorList>
            <person name="Poehlein A."/>
            <person name="Grosse-Honebrink A."/>
            <person name="Zhang Y."/>
            <person name="Minton N.P."/>
            <person name="Daniel R."/>
        </authorList>
    </citation>
    <scope>NUCLEOTIDE SEQUENCE [LARGE SCALE GENOMIC DNA]</scope>
    <source>
        <strain evidence="14">DSM 525</strain>
        <strain evidence="17">DSM 525 / ATCC 6013</strain>
    </source>
</reference>
<evidence type="ECO:0000313" key="14">
    <source>
        <dbReference type="EMBL" id="AJA50418.1"/>
    </source>
</evidence>
<dbReference type="RefSeq" id="WP_003440868.1">
    <property type="nucleotide sequence ID" value="NZ_ANZB01000001.1"/>
</dbReference>
<evidence type="ECO:0000256" key="2">
    <source>
        <dbReference type="ARBA" id="ARBA00022723"/>
    </source>
</evidence>
<comment type="function">
    <text evidence="10">Involved in pyrimidine base degradation. Catalyzes physiologically the reduction of uracil to 5,6-dihydrouracil (DHU) by using NADH as a specific cosubstrate. It also catalyzes the reverse reaction and the reduction of thymine to 5,6-dihydrothymine (DHT).</text>
</comment>
<evidence type="ECO:0000256" key="6">
    <source>
        <dbReference type="ARBA" id="ARBA00030119"/>
    </source>
</evidence>
<dbReference type="Gene3D" id="3.30.70.20">
    <property type="match status" value="1"/>
</dbReference>
<evidence type="ECO:0000256" key="10">
    <source>
        <dbReference type="ARBA" id="ARBA00049578"/>
    </source>
</evidence>
<dbReference type="SUPFAM" id="SSF51395">
    <property type="entry name" value="FMN-linked oxidoreductases"/>
    <property type="match status" value="1"/>
</dbReference>
<comment type="similarity">
    <text evidence="1">Belongs to the dihydropyrimidine dehydrogenase family.</text>
</comment>
<dbReference type="KEGG" id="cpat:CLPA_c03300"/>
<keyword evidence="17" id="KW-1185">Reference proteome</keyword>
<comment type="subunit">
    <text evidence="11">Heterotetramer of 2 PreA and 2 PreT subunits.</text>
</comment>
<evidence type="ECO:0000256" key="4">
    <source>
        <dbReference type="ARBA" id="ARBA00023004"/>
    </source>
</evidence>
<dbReference type="PROSITE" id="PS51379">
    <property type="entry name" value="4FE4S_FER_2"/>
    <property type="match status" value="2"/>
</dbReference>
<protein>
    <recommendedName>
        <fullName evidence="12">dihydrouracil dehydrogenase (NAD(+))</fullName>
        <ecNumber evidence="12">1.3.1.1</ecNumber>
    </recommendedName>
    <alternativeName>
        <fullName evidence="7">Dihydrothymine dehydrogenase</fullName>
    </alternativeName>
    <alternativeName>
        <fullName evidence="6">Dihydrouracil dehydrogenase</fullName>
    </alternativeName>
</protein>
<keyword evidence="2" id="KW-0479">Metal-binding</keyword>
<feature type="domain" description="4Fe-4S ferredoxin-type" evidence="13">
    <location>
        <begin position="307"/>
        <end position="335"/>
    </location>
</feature>
<dbReference type="GO" id="GO:0002058">
    <property type="term" value="F:uracil binding"/>
    <property type="evidence" value="ECO:0007669"/>
    <property type="project" value="TreeGrafter"/>
</dbReference>
<organism evidence="14 17">
    <name type="scientific">Clostridium pasteurianum DSM 525 = ATCC 6013</name>
    <dbReference type="NCBI Taxonomy" id="1262449"/>
    <lineage>
        <taxon>Bacteria</taxon>
        <taxon>Bacillati</taxon>
        <taxon>Bacillota</taxon>
        <taxon>Clostridia</taxon>
        <taxon>Eubacteriales</taxon>
        <taxon>Clostridiaceae</taxon>
        <taxon>Clostridium</taxon>
    </lineage>
</organism>
<dbReference type="Pfam" id="PF01180">
    <property type="entry name" value="DHO_dh"/>
    <property type="match status" value="1"/>
</dbReference>
<dbReference type="EC" id="1.3.1.1" evidence="12"/>
<dbReference type="eggNOG" id="COG0167">
    <property type="taxonomic scope" value="Bacteria"/>
</dbReference>
<sequence length="362" mass="39010">MANLKVKIDGMEFENPVMVAAGPPSRNAEMIIDCVKNGAGGVVSKTISTEAAHIPKPCMADYKTRFLNTELWSELSPEHWIEKEYEKAKTCKAPLIVGMGYTPEQITNLIPRVDKFADAYEISSHYVGRDITPVVNTLKAAKACTKKPVFMKVSPGIADIGEFGRALQEAGADGLVAINSVGPCFAIDIETGLPNMGSEAGYGWMSGAAIKPIALRHVYELCKSVKIPVLAVGGVTKGEDVIEMFMAGASAVQVCTQAIVEGNKAFRRIVKEANNWLDSHGYKSIEDIKGITIEKMKARKAPQYDTVYPEVIVDKCIGCGKCKESCVYQAITVDNKKAAVDSSKCFGCGLCTTRCPVGAIKL</sequence>
<name>A0A0H3J664_CLOPA</name>
<feature type="domain" description="4Fe-4S ferredoxin-type" evidence="13">
    <location>
        <begin position="336"/>
        <end position="362"/>
    </location>
</feature>
<evidence type="ECO:0000256" key="9">
    <source>
        <dbReference type="ARBA" id="ARBA00048792"/>
    </source>
</evidence>
<gene>
    <name evidence="14" type="primary">pyrD1</name>
    <name evidence="14" type="ORF">CLPA_c03300</name>
    <name evidence="15" type="ORF">CP6013_02818</name>
</gene>
<dbReference type="GO" id="GO:0006210">
    <property type="term" value="P:thymine catabolic process"/>
    <property type="evidence" value="ECO:0007669"/>
    <property type="project" value="TreeGrafter"/>
</dbReference>
<dbReference type="Gene3D" id="2.30.26.10">
    <property type="entry name" value="Dihydroorotate Dehydrogenase A, chain A, domain 2"/>
    <property type="match status" value="1"/>
</dbReference>
<evidence type="ECO:0000256" key="12">
    <source>
        <dbReference type="ARBA" id="ARBA00049728"/>
    </source>
</evidence>
<dbReference type="InterPro" id="IPR005720">
    <property type="entry name" value="Dihydroorotate_DH_cat"/>
</dbReference>
<dbReference type="GO" id="GO:0051536">
    <property type="term" value="F:iron-sulfur cluster binding"/>
    <property type="evidence" value="ECO:0007669"/>
    <property type="project" value="UniProtKB-KW"/>
</dbReference>
<evidence type="ECO:0000256" key="11">
    <source>
        <dbReference type="ARBA" id="ARBA00049714"/>
    </source>
</evidence>
<accession>A0A0H3J664</accession>
<comment type="catalytic activity">
    <reaction evidence="9">
        <text>5,6-dihydrouracil + NAD(+) = uracil + NADH + H(+)</text>
        <dbReference type="Rhea" id="RHEA:20189"/>
        <dbReference type="ChEBI" id="CHEBI:15378"/>
        <dbReference type="ChEBI" id="CHEBI:15901"/>
        <dbReference type="ChEBI" id="CHEBI:17568"/>
        <dbReference type="ChEBI" id="CHEBI:57540"/>
        <dbReference type="ChEBI" id="CHEBI:57945"/>
        <dbReference type="EC" id="1.3.1.1"/>
    </reaction>
</comment>
<dbReference type="Proteomes" id="UP000028042">
    <property type="component" value="Unassembled WGS sequence"/>
</dbReference>
<evidence type="ECO:0000256" key="3">
    <source>
        <dbReference type="ARBA" id="ARBA00023002"/>
    </source>
</evidence>
<reference evidence="15" key="2">
    <citation type="submission" date="2015-10" db="EMBL/GenBank/DDBJ databases">
        <title>Improved Draft Genome Sequence of Clostridium pasteurianum Strain ATCC 6013 (DSM 525) Using a Hybrid Next-Generation Sequencing Approach.</title>
        <authorList>
            <person name="Pyne M.E."/>
            <person name="Utturkar S.M."/>
            <person name="Brown S.D."/>
            <person name="Moo-Young M."/>
            <person name="Chung D.A."/>
            <person name="Chou P.C."/>
        </authorList>
    </citation>
    <scope>NUCLEOTIDE SEQUENCE</scope>
    <source>
        <strain evidence="15">ATCC 6013</strain>
    </source>
</reference>
<keyword evidence="5" id="KW-0411">Iron-sulfur</keyword>
<dbReference type="GeneID" id="93072574"/>
<dbReference type="InterPro" id="IPR017900">
    <property type="entry name" value="4Fe4S_Fe_S_CS"/>
</dbReference>
<dbReference type="PATRIC" id="fig|1262449.3.peg.221"/>
<dbReference type="KEGG" id="cpae:CPAST_c03300"/>
<keyword evidence="3 14" id="KW-0560">Oxidoreductase</keyword>
<evidence type="ECO:0000313" key="15">
    <source>
        <dbReference type="EMBL" id="KRU13570.1"/>
    </source>
</evidence>
<evidence type="ECO:0000256" key="1">
    <source>
        <dbReference type="ARBA" id="ARBA00010804"/>
    </source>
</evidence>